<proteinExistence type="predicted"/>
<reference evidence="1" key="1">
    <citation type="submission" date="2022-11" db="EMBL/GenBank/DDBJ databases">
        <title>Chromosomal genome sequence assembly and mating type (MAT) locus characterization of the leprose asexual lichenized fungus Lepraria neglecta (Nyl.) Erichsen.</title>
        <authorList>
            <person name="Allen J.L."/>
            <person name="Pfeffer B."/>
        </authorList>
    </citation>
    <scope>NUCLEOTIDE SEQUENCE</scope>
    <source>
        <strain evidence="1">Allen 5258</strain>
    </source>
</reference>
<dbReference type="EMBL" id="JASNWA010000006">
    <property type="protein sequence ID" value="KAK3174037.1"/>
    <property type="molecule type" value="Genomic_DNA"/>
</dbReference>
<organism evidence="1 2">
    <name type="scientific">Lepraria neglecta</name>
    <dbReference type="NCBI Taxonomy" id="209136"/>
    <lineage>
        <taxon>Eukaryota</taxon>
        <taxon>Fungi</taxon>
        <taxon>Dikarya</taxon>
        <taxon>Ascomycota</taxon>
        <taxon>Pezizomycotina</taxon>
        <taxon>Lecanoromycetes</taxon>
        <taxon>OSLEUM clade</taxon>
        <taxon>Lecanoromycetidae</taxon>
        <taxon>Lecanorales</taxon>
        <taxon>Lecanorineae</taxon>
        <taxon>Stereocaulaceae</taxon>
        <taxon>Lepraria</taxon>
    </lineage>
</organism>
<keyword evidence="2" id="KW-1185">Reference proteome</keyword>
<evidence type="ECO:0000313" key="1">
    <source>
        <dbReference type="EMBL" id="KAK3174037.1"/>
    </source>
</evidence>
<protein>
    <submittedName>
        <fullName evidence="1">Uncharacterized protein</fullName>
    </submittedName>
</protein>
<sequence>MAFYAEYALPIRVREEQSADDSGHKTNQEIITTTAENATETTMHPKRDVKQELLERFPPSSALLDDRFKILILVLDHGMVWADQEHQEFIENFKDHYLVEASAPATSETYIHSRKADIIFVIGATTMDESCDREATATRLKEFANNGGKVIFGGCPYGFNPDNKQKDTGVFKKMFGLDWVVGTTQDTFNKRMPDASKPLMYNRNIKLQGTYLENVHEDAALFYVCENKVGAKPKKNAQCPGAYQAYGKGFMAYVGLEDLTEYTTLEIYYALCAGA</sequence>
<evidence type="ECO:0000313" key="2">
    <source>
        <dbReference type="Proteomes" id="UP001276659"/>
    </source>
</evidence>
<comment type="caution">
    <text evidence="1">The sequence shown here is derived from an EMBL/GenBank/DDBJ whole genome shotgun (WGS) entry which is preliminary data.</text>
</comment>
<accession>A0AAD9ZC38</accession>
<dbReference type="InterPro" id="IPR029062">
    <property type="entry name" value="Class_I_gatase-like"/>
</dbReference>
<name>A0AAD9ZC38_9LECA</name>
<gene>
    <name evidence="1" type="ORF">OEA41_001281</name>
</gene>
<dbReference type="AlphaFoldDB" id="A0AAD9ZC38"/>
<dbReference type="Gene3D" id="3.40.50.880">
    <property type="match status" value="1"/>
</dbReference>
<dbReference type="Proteomes" id="UP001276659">
    <property type="component" value="Unassembled WGS sequence"/>
</dbReference>